<keyword evidence="1" id="KW-0645">Protease</keyword>
<dbReference type="Pfam" id="PF12385">
    <property type="entry name" value="Peptidase_C70"/>
    <property type="match status" value="1"/>
</dbReference>
<organism evidence="1 2">
    <name type="scientific">Paraburkholderia humisilvae</name>
    <dbReference type="NCBI Taxonomy" id="627669"/>
    <lineage>
        <taxon>Bacteria</taxon>
        <taxon>Pseudomonadati</taxon>
        <taxon>Pseudomonadota</taxon>
        <taxon>Betaproteobacteria</taxon>
        <taxon>Burkholderiales</taxon>
        <taxon>Burkholderiaceae</taxon>
        <taxon>Paraburkholderia</taxon>
    </lineage>
</organism>
<dbReference type="GO" id="GO:0006508">
    <property type="term" value="P:proteolysis"/>
    <property type="evidence" value="ECO:0007669"/>
    <property type="project" value="UniProtKB-KW"/>
</dbReference>
<evidence type="ECO:0000313" key="1">
    <source>
        <dbReference type="EMBL" id="CAB3774375.1"/>
    </source>
</evidence>
<gene>
    <name evidence="1" type="primary">avrRpt2</name>
    <name evidence="1" type="ORF">LMG29542_07760</name>
</gene>
<name>A0A6J5FAX8_9BURK</name>
<dbReference type="EMBL" id="CADIKH010000111">
    <property type="protein sequence ID" value="CAB3774375.1"/>
    <property type="molecule type" value="Genomic_DNA"/>
</dbReference>
<sequence length="148" mass="16654">MVGHFFEAGPRIGVPELFVRRLDKGLLGHLAIGSDEAEKLVPGSRFTLAEREQLKTVQDCAEQRDYSLTDLKRLLLQAGPILFSWMKKGTSGNQPYGHASVIIGVDNGKLIFHDPEDAPYSSMTVSQFNFVRRRFEFGMMQRVSGEEH</sequence>
<dbReference type="InterPro" id="IPR022118">
    <property type="entry name" value="Peptidase_C70_AvrRpt2"/>
</dbReference>
<keyword evidence="1" id="KW-0378">Hydrolase</keyword>
<dbReference type="Proteomes" id="UP000494363">
    <property type="component" value="Unassembled WGS sequence"/>
</dbReference>
<proteinExistence type="predicted"/>
<keyword evidence="2" id="KW-1185">Reference proteome</keyword>
<protein>
    <submittedName>
        <fullName evidence="1">Cysteine protease avirulence protein AvrRpt2</fullName>
        <ecNumber evidence="1">3.4.22.-</ecNumber>
    </submittedName>
</protein>
<evidence type="ECO:0000313" key="2">
    <source>
        <dbReference type="Proteomes" id="UP000494363"/>
    </source>
</evidence>
<dbReference type="GO" id="GO:0008233">
    <property type="term" value="F:peptidase activity"/>
    <property type="evidence" value="ECO:0007669"/>
    <property type="project" value="UniProtKB-KW"/>
</dbReference>
<accession>A0A6J5FAX8</accession>
<reference evidence="1 2" key="1">
    <citation type="submission" date="2020-04" db="EMBL/GenBank/DDBJ databases">
        <authorList>
            <person name="De Canck E."/>
        </authorList>
    </citation>
    <scope>NUCLEOTIDE SEQUENCE [LARGE SCALE GENOMIC DNA]</scope>
    <source>
        <strain evidence="1 2">LMG 29542</strain>
    </source>
</reference>
<dbReference type="EC" id="3.4.22.-" evidence="1"/>
<dbReference type="AlphaFoldDB" id="A0A6J5FAX8"/>